<dbReference type="RefSeq" id="WP_015557120.1">
    <property type="nucleotide sequence ID" value="NC_021038.1"/>
</dbReference>
<sequence length="260" mass="28943">MLIDSHCHPNSDELRKDAEALVERAASAGVGRMLIVGCDLEDSREAVRMAHRFEGRGAWAAVGIHPHEASRYAEALPEELLQLAGDCRTLALGEMGLDYHYDLSPREVQREVFRRQLAWAEGVGMPVVLHVREAMEDALAILRDFRGLKLLFHCYDGGLKFLDEALGLGALCALGGAVTWKRSVELREVARLIPADRLLTETDCPWMAPVPFRGRLNEPAYVRYVYEALAEARGVPPEELADQIARNADGFFGWGREAHV</sequence>
<dbReference type="InterPro" id="IPR015991">
    <property type="entry name" value="TatD/YcfH-like"/>
</dbReference>
<dbReference type="InterPro" id="IPR032466">
    <property type="entry name" value="Metal_Hydrolase"/>
</dbReference>
<reference evidence="5" key="1">
    <citation type="submission" date="2010-03" db="EMBL/GenBank/DDBJ databases">
        <title>The genome sequence of Synergistetes sp. SGP1.</title>
        <authorList>
            <consortium name="metaHIT consortium -- http://www.metahit.eu/"/>
            <person name="Pajon A."/>
            <person name="Turner K."/>
            <person name="Parkhill J."/>
            <person name="Wade W."/>
            <person name="Vartoukian S."/>
        </authorList>
    </citation>
    <scope>NUCLEOTIDE SEQUENCE [LARGE SCALE GENOMIC DNA]</scope>
    <source>
        <strain evidence="5">SGP1</strain>
    </source>
</reference>
<feature type="binding site" evidence="3">
    <location>
        <position position="203"/>
    </location>
    <ligand>
        <name>a divalent metal cation</name>
        <dbReference type="ChEBI" id="CHEBI:60240"/>
        <label>1</label>
    </ligand>
</feature>
<name>A0AB94IZ46_9BACT</name>
<feature type="binding site" evidence="3">
    <location>
        <position position="8"/>
    </location>
    <ligand>
        <name>a divalent metal cation</name>
        <dbReference type="ChEBI" id="CHEBI:60240"/>
        <label>1</label>
    </ligand>
</feature>
<dbReference type="AlphaFoldDB" id="A0AB94IZ46"/>
<dbReference type="PIRSF" id="PIRSF005902">
    <property type="entry name" value="DNase_TatD"/>
    <property type="match status" value="1"/>
</dbReference>
<dbReference type="PANTHER" id="PTHR46124:SF2">
    <property type="entry name" value="D-AMINOACYL-TRNA DEACYLASE"/>
    <property type="match status" value="1"/>
</dbReference>
<evidence type="ECO:0000313" key="4">
    <source>
        <dbReference type="EMBL" id="CBL28974.1"/>
    </source>
</evidence>
<reference evidence="4 5" key="2">
    <citation type="submission" date="2010-03" db="EMBL/GenBank/DDBJ databases">
        <authorList>
            <person name="Pajon A."/>
        </authorList>
    </citation>
    <scope>NUCLEOTIDE SEQUENCE [LARGE SCALE GENOMIC DNA]</scope>
    <source>
        <strain evidence="4 5">SGP1</strain>
    </source>
</reference>
<dbReference type="KEGG" id="sbr:SY1_23000"/>
<keyword evidence="1 3" id="KW-0479">Metal-binding</keyword>
<accession>A0AB94IZ46</accession>
<dbReference type="GO" id="GO:0004536">
    <property type="term" value="F:DNA nuclease activity"/>
    <property type="evidence" value="ECO:0007669"/>
    <property type="project" value="InterPro"/>
</dbReference>
<dbReference type="Pfam" id="PF01026">
    <property type="entry name" value="TatD_DNase"/>
    <property type="match status" value="1"/>
</dbReference>
<gene>
    <name evidence="4" type="ORF">SY1_23000</name>
</gene>
<dbReference type="PROSITE" id="PS01091">
    <property type="entry name" value="TATD_3"/>
    <property type="match status" value="1"/>
</dbReference>
<evidence type="ECO:0000256" key="2">
    <source>
        <dbReference type="ARBA" id="ARBA00022801"/>
    </source>
</evidence>
<organism evidence="4 5">
    <name type="scientific">Fretibacterium fastidiosum</name>
    <dbReference type="NCBI Taxonomy" id="651822"/>
    <lineage>
        <taxon>Bacteria</taxon>
        <taxon>Thermotogati</taxon>
        <taxon>Synergistota</taxon>
        <taxon>Synergistia</taxon>
        <taxon>Synergistales</taxon>
        <taxon>Aminobacteriaceae</taxon>
        <taxon>Fretibacterium</taxon>
    </lineage>
</organism>
<evidence type="ECO:0000256" key="1">
    <source>
        <dbReference type="ARBA" id="ARBA00022723"/>
    </source>
</evidence>
<dbReference type="GO" id="GO:0005829">
    <property type="term" value="C:cytosol"/>
    <property type="evidence" value="ECO:0007669"/>
    <property type="project" value="TreeGrafter"/>
</dbReference>
<feature type="binding site" evidence="3">
    <location>
        <position position="6"/>
    </location>
    <ligand>
        <name>a divalent metal cation</name>
        <dbReference type="ChEBI" id="CHEBI:60240"/>
        <label>1</label>
    </ligand>
</feature>
<dbReference type="GO" id="GO:0046872">
    <property type="term" value="F:metal ion binding"/>
    <property type="evidence" value="ECO:0007669"/>
    <property type="project" value="UniProtKB-KW"/>
</dbReference>
<evidence type="ECO:0000313" key="5">
    <source>
        <dbReference type="Proteomes" id="UP000008957"/>
    </source>
</evidence>
<protein>
    <submittedName>
        <fullName evidence="4">Hydrolase, TatD family</fullName>
        <ecNumber evidence="4">3.1.21.-</ecNumber>
    </submittedName>
</protein>
<dbReference type="InterPro" id="IPR001130">
    <property type="entry name" value="TatD-like"/>
</dbReference>
<feature type="binding site" evidence="3">
    <location>
        <position position="130"/>
    </location>
    <ligand>
        <name>a divalent metal cation</name>
        <dbReference type="ChEBI" id="CHEBI:60240"/>
        <label>2</label>
    </ligand>
</feature>
<keyword evidence="2 4" id="KW-0378">Hydrolase</keyword>
<keyword evidence="5" id="KW-1185">Reference proteome</keyword>
<dbReference type="NCBIfam" id="TIGR00010">
    <property type="entry name" value="YchF/TatD family DNA exonuclease"/>
    <property type="match status" value="1"/>
</dbReference>
<dbReference type="Proteomes" id="UP000008957">
    <property type="component" value="Chromosome"/>
</dbReference>
<dbReference type="EC" id="3.1.21.-" evidence="4"/>
<proteinExistence type="predicted"/>
<feature type="binding site" evidence="3">
    <location>
        <position position="94"/>
    </location>
    <ligand>
        <name>a divalent metal cation</name>
        <dbReference type="ChEBI" id="CHEBI:60240"/>
        <label>1</label>
    </ligand>
</feature>
<dbReference type="GO" id="GO:0016788">
    <property type="term" value="F:hydrolase activity, acting on ester bonds"/>
    <property type="evidence" value="ECO:0007669"/>
    <property type="project" value="InterPro"/>
</dbReference>
<dbReference type="PROSITE" id="PS01137">
    <property type="entry name" value="TATD_1"/>
    <property type="match status" value="1"/>
</dbReference>
<dbReference type="InterPro" id="IPR018228">
    <property type="entry name" value="DNase_TatD-rel_CS"/>
</dbReference>
<dbReference type="EMBL" id="FP929056">
    <property type="protein sequence ID" value="CBL28974.1"/>
    <property type="molecule type" value="Genomic_DNA"/>
</dbReference>
<dbReference type="SUPFAM" id="SSF51556">
    <property type="entry name" value="Metallo-dependent hydrolases"/>
    <property type="match status" value="1"/>
</dbReference>
<dbReference type="CDD" id="cd01310">
    <property type="entry name" value="TatD_DNAse"/>
    <property type="match status" value="1"/>
</dbReference>
<dbReference type="PANTHER" id="PTHR46124">
    <property type="entry name" value="D-AMINOACYL-TRNA DEACYLASE"/>
    <property type="match status" value="1"/>
</dbReference>
<feature type="binding site" evidence="3">
    <location>
        <position position="153"/>
    </location>
    <ligand>
        <name>a divalent metal cation</name>
        <dbReference type="ChEBI" id="CHEBI:60240"/>
        <label>2</label>
    </ligand>
</feature>
<dbReference type="PROSITE" id="PS01090">
    <property type="entry name" value="TATD_2"/>
    <property type="match status" value="1"/>
</dbReference>
<evidence type="ECO:0000256" key="3">
    <source>
        <dbReference type="PIRSR" id="PIRSR005902-1"/>
    </source>
</evidence>
<dbReference type="Gene3D" id="3.20.20.140">
    <property type="entry name" value="Metal-dependent hydrolases"/>
    <property type="match status" value="1"/>
</dbReference>
<dbReference type="FunFam" id="3.20.20.140:FF:000005">
    <property type="entry name" value="TatD family hydrolase"/>
    <property type="match status" value="1"/>
</dbReference>